<name>A0A8B7YKL5_ACAPL</name>
<accession>A0A8B7YKL5</accession>
<evidence type="ECO:0000259" key="24">
    <source>
        <dbReference type="PROSITE" id="PS50222"/>
    </source>
</evidence>
<dbReference type="GO" id="GO:0016324">
    <property type="term" value="C:apical plasma membrane"/>
    <property type="evidence" value="ECO:0007669"/>
    <property type="project" value="UniProtKB-SubCell"/>
</dbReference>
<evidence type="ECO:0000256" key="9">
    <source>
        <dbReference type="ARBA" id="ARBA00022737"/>
    </source>
</evidence>
<feature type="domain" description="FAD-binding FR-type" evidence="25">
    <location>
        <begin position="1431"/>
        <end position="1536"/>
    </location>
</feature>
<feature type="compositionally biased region" description="Polar residues" evidence="21">
    <location>
        <begin position="125"/>
        <end position="138"/>
    </location>
</feature>
<organism evidence="26 27">
    <name type="scientific">Acanthaster planci</name>
    <name type="common">Crown-of-thorns starfish</name>
    <dbReference type="NCBI Taxonomy" id="133434"/>
    <lineage>
        <taxon>Eukaryota</taxon>
        <taxon>Metazoa</taxon>
        <taxon>Echinodermata</taxon>
        <taxon>Eleutherozoa</taxon>
        <taxon>Asterozoa</taxon>
        <taxon>Asteroidea</taxon>
        <taxon>Valvatacea</taxon>
        <taxon>Valvatida</taxon>
        <taxon>Acanthasteridae</taxon>
        <taxon>Acanthaster</taxon>
    </lineage>
</organism>
<evidence type="ECO:0000256" key="13">
    <source>
        <dbReference type="ARBA" id="ARBA00022989"/>
    </source>
</evidence>
<keyword evidence="13 22" id="KW-1133">Transmembrane helix</keyword>
<dbReference type="InterPro" id="IPR013130">
    <property type="entry name" value="Fe3_Rdtase_TM_dom"/>
</dbReference>
<dbReference type="PROSITE" id="PS51384">
    <property type="entry name" value="FAD_FR"/>
    <property type="match status" value="1"/>
</dbReference>
<dbReference type="Pfam" id="PF13202">
    <property type="entry name" value="EF-hand_5"/>
    <property type="match status" value="1"/>
</dbReference>
<dbReference type="SUPFAM" id="SSF52343">
    <property type="entry name" value="Ferredoxin reductase-like, C-terminal NADP-linked domain"/>
    <property type="match status" value="1"/>
</dbReference>
<feature type="transmembrane region" description="Helical" evidence="22">
    <location>
        <begin position="1346"/>
        <end position="1371"/>
    </location>
</feature>
<dbReference type="GO" id="GO:0005509">
    <property type="term" value="F:calcium ion binding"/>
    <property type="evidence" value="ECO:0007669"/>
    <property type="project" value="InterPro"/>
</dbReference>
<dbReference type="InterPro" id="IPR017927">
    <property type="entry name" value="FAD-bd_FR_type"/>
</dbReference>
<evidence type="ECO:0000313" key="26">
    <source>
        <dbReference type="Proteomes" id="UP000694845"/>
    </source>
</evidence>
<evidence type="ECO:0000256" key="6">
    <source>
        <dbReference type="ARBA" id="ARBA00022692"/>
    </source>
</evidence>
<dbReference type="CDD" id="cd06186">
    <property type="entry name" value="NOX_Duox_like_FAD_NADP"/>
    <property type="match status" value="1"/>
</dbReference>
<feature type="transmembrane region" description="Helical" evidence="22">
    <location>
        <begin position="1241"/>
        <end position="1265"/>
    </location>
</feature>
<keyword evidence="26" id="KW-1185">Reference proteome</keyword>
<evidence type="ECO:0000256" key="19">
    <source>
        <dbReference type="ARBA" id="ARBA00048762"/>
    </source>
</evidence>
<evidence type="ECO:0000256" key="2">
    <source>
        <dbReference type="ARBA" id="ARBA00005644"/>
    </source>
</evidence>
<dbReference type="PROSITE" id="PS50292">
    <property type="entry name" value="PEROXIDASE_3"/>
    <property type="match status" value="1"/>
</dbReference>
<dbReference type="OrthoDB" id="6019201at2759"/>
<feature type="compositionally biased region" description="Low complexity" evidence="21">
    <location>
        <begin position="71"/>
        <end position="118"/>
    </location>
</feature>
<feature type="domain" description="EF-hand" evidence="24">
    <location>
        <begin position="996"/>
        <end position="1031"/>
    </location>
</feature>
<dbReference type="InterPro" id="IPR039261">
    <property type="entry name" value="FNR_nucleotide-bd"/>
</dbReference>
<dbReference type="PROSITE" id="PS50222">
    <property type="entry name" value="EF_HAND_2"/>
    <property type="match status" value="2"/>
</dbReference>
<keyword evidence="9" id="KW-0677">Repeat</keyword>
<dbReference type="SUPFAM" id="SSF47473">
    <property type="entry name" value="EF-hand"/>
    <property type="match status" value="1"/>
</dbReference>
<dbReference type="CDD" id="cd09820">
    <property type="entry name" value="dual_peroxidase_like"/>
    <property type="match status" value="1"/>
</dbReference>
<evidence type="ECO:0000256" key="1">
    <source>
        <dbReference type="ARBA" id="ARBA00004424"/>
    </source>
</evidence>
<dbReference type="InterPro" id="IPR013112">
    <property type="entry name" value="FAD-bd_8"/>
</dbReference>
<dbReference type="KEGG" id="aplc:110980995"/>
<comment type="similarity">
    <text evidence="2">In the N-terminal section; belongs to the peroxidase family.</text>
</comment>
<comment type="subcellular location">
    <subcellularLocation>
        <location evidence="1">Apical cell membrane</location>
        <topology evidence="1">Multi-pass membrane protein</topology>
    </subcellularLocation>
</comment>
<dbReference type="SFLD" id="SFLDG01169">
    <property type="entry name" value="NADPH_oxidase_subgroup_(NOX)"/>
    <property type="match status" value="1"/>
</dbReference>
<keyword evidence="10" id="KW-0274">FAD</keyword>
<keyword evidence="14" id="KW-0560">Oxidoreductase</keyword>
<keyword evidence="11" id="KW-0106">Calcium</keyword>
<dbReference type="GeneID" id="110980995"/>
<keyword evidence="5" id="KW-0285">Flavoprotein</keyword>
<evidence type="ECO:0000256" key="3">
    <source>
        <dbReference type="ARBA" id="ARBA00012698"/>
    </source>
</evidence>
<dbReference type="PANTHER" id="PTHR11972:SF208">
    <property type="entry name" value="DUAL OXIDASE-LIKE PROTEIN"/>
    <property type="match status" value="1"/>
</dbReference>
<gene>
    <name evidence="27" type="primary">LOC110980995</name>
</gene>
<evidence type="ECO:0000256" key="12">
    <source>
        <dbReference type="ARBA" id="ARBA00022857"/>
    </source>
</evidence>
<feature type="binding site" description="axial binding residue" evidence="20">
    <location>
        <position position="488"/>
    </location>
    <ligand>
        <name>heme b</name>
        <dbReference type="ChEBI" id="CHEBI:60344"/>
    </ligand>
    <ligandPart>
        <name>Fe</name>
        <dbReference type="ChEBI" id="CHEBI:18248"/>
    </ligandPart>
</feature>
<evidence type="ECO:0000256" key="14">
    <source>
        <dbReference type="ARBA" id="ARBA00023002"/>
    </source>
</evidence>
<dbReference type="Pfam" id="PF08030">
    <property type="entry name" value="NAD_binding_6"/>
    <property type="match status" value="1"/>
</dbReference>
<dbReference type="CDD" id="cd00051">
    <property type="entry name" value="EFh"/>
    <property type="match status" value="2"/>
</dbReference>
<dbReference type="Pfam" id="PF01794">
    <property type="entry name" value="Ferric_reduct"/>
    <property type="match status" value="1"/>
</dbReference>
<sequence length="1711" mass="195294">MARRGEFLRACLLVCIGILGWGARPSFAQTTQTTLLSTAVESSPTAATDTSRIVSGTSGGSVQPATAQTGTMPEETTVPVTMPVTMPTTESNAATTGAPPAITTGATPMATTGALPTANPGTMAPPTTSSGVQPTSASDDGMLSPEERRQYEERIGVFDYYHREYEGYDGWYNNMAHPDWGGSELPLTRRLPVAYADGVYMMAGKDRPNPIDVSEATMRGDTGLPSFLNRTAFMTFFGQQVVEEILDAQGAGCPPEYENIEIPEGHEYKDMTKNNSHGPVDFIPFLRTRYSFNTGYSPNVPREQLNEITPWIDGGLVYGTTKAWADALRSFEGGRLADNSKNNPNEKGFPEENTIGLPMANVPPPAEAKDHVLRNVRRFFKLGNPRGNENPFLLTFGILWFRWHNYWADKIYNSTMDHRYEWNDERIFNEARKWVIATYQKIVLYDWLPAFLNMDAEEIETNRYTGYKSYVHPGITHEFQSAAMRFGHTLVPPGVYRRDAQCNFLNTSLESSNIPGTQFSPVHGVRTCNSFWNPQLPIREYDIENFLMGMASQITEREDNIITIDLQRRVFGPLDFSRRDLMAQNIQRGRDHGLPDYNTAREALGLTPVKSFREINNATIFENDQTGIDPSILDNLEEVCKGDLSKIDIWPGGLLETTANGPGPLFRKIILDQFLRTRDGDRFWFENEQNGLFTKEQIEYIRNNISVYDVLILATNIKPGEVQQDVFHYMAGDPCWDMHPNENHSINEKDMEECTMLYTFDYFTGSEISYAVSYFALGLFCLGVVLTLFICARRRTKATEEVRKATRTKTRKGKGPESLQKFPALEWCGSKSGTRPIQVALGPGKAIKVMNERGNKLYRTIDLAHHQKITLCVSPDGNRRYVLLHMEREYDLVLKFDDIESRTEYISELQSFLGSGEVGLGQERQETREKDLLRMAITKEHRQKTLERFFRVAFAQAFNESVDSTDLSELERTDAKDVLNNELTKTEFAEMLSMPPDSIFVEQMFDLVDKDQSGALSFREFLDVIVIFAKGKPEEKLKLMFNMYDVDRSGHLSRDEFMTMLKSMMETVSASLEQKQLEDVISSMFKAAGFENKEELSLEDFITLMGDHKEELSQAALQLQGADVPEAAQPTPDRGATVIRRENAPSRARKTIVRAYAEKDSDRPRTAKNRYQSRVIRVETKKATYTENRTQQKLNRFLRYIENNRLQLFYLVLYNLVLAGIFIERAYYYSVEREHGGLRRIAGYGVTVTRGAASAMMFTYSTLLATMCRNTITFLRGTFLHRYVPFDSALFFHKFVAMLALFWSVVHTIGHSLNFYHIATQTASDLSCLFRDFFNGSHELPKFHFWAYRTITGFTGILLVMVCAIMYTFAFSYARRKVFNLFWLTHNLYAFYFFLMVMHGSGNLVQPPFFYYFFLPPVIVFTLDKLVSVSRKKAEITVVKAELLPSNVTMLEFKRPTTFEYKSGQWVRIACKTLNSSEYHPFTLSSAPHEENLSLHIRAVGPWTINLRHTFDPNVVREQPYPKLFLDGPYGEGHQDWYQFEVSVLVGGGIGVTPFASILKDLVYRSSQGQKFTCKKVYFIWVTRTQKQFEWLTDIIREVEDKDVNDLVSVHIFITQFFQKFDLRTTMLYICERHFQKISDRSLFTGLRSITHFGRPQFEPFLQSLQEEHPSVGKIGVFSCGPPGMTNNVEKACSELNKYDGAAFIHHFENF</sequence>
<dbReference type="InterPro" id="IPR050369">
    <property type="entry name" value="RBOH/FRE"/>
</dbReference>
<dbReference type="Pfam" id="PF03098">
    <property type="entry name" value="An_peroxidase"/>
    <property type="match status" value="1"/>
</dbReference>
<dbReference type="SFLD" id="SFLDS00052">
    <property type="entry name" value="Ferric_Reductase_Domain"/>
    <property type="match status" value="1"/>
</dbReference>
<dbReference type="InterPro" id="IPR037120">
    <property type="entry name" value="Haem_peroxidase_sf_animal"/>
</dbReference>
<dbReference type="InterPro" id="IPR019791">
    <property type="entry name" value="Haem_peroxidase_animal"/>
</dbReference>
<evidence type="ECO:0000256" key="18">
    <source>
        <dbReference type="ARBA" id="ARBA00047455"/>
    </source>
</evidence>
<keyword evidence="15 22" id="KW-0472">Membrane</keyword>
<dbReference type="GO" id="GO:0042554">
    <property type="term" value="P:superoxide anion generation"/>
    <property type="evidence" value="ECO:0007669"/>
    <property type="project" value="TreeGrafter"/>
</dbReference>
<dbReference type="GO" id="GO:0042744">
    <property type="term" value="P:hydrogen peroxide catabolic process"/>
    <property type="evidence" value="ECO:0007669"/>
    <property type="project" value="UniProtKB-KW"/>
</dbReference>
<keyword evidence="20" id="KW-0408">Iron</keyword>
<dbReference type="SUPFAM" id="SSF48113">
    <property type="entry name" value="Heme-dependent peroxidases"/>
    <property type="match status" value="1"/>
</dbReference>
<evidence type="ECO:0000256" key="7">
    <source>
        <dbReference type="ARBA" id="ARBA00022723"/>
    </source>
</evidence>
<evidence type="ECO:0000256" key="4">
    <source>
        <dbReference type="ARBA" id="ARBA00022559"/>
    </source>
</evidence>
<evidence type="ECO:0000256" key="5">
    <source>
        <dbReference type="ARBA" id="ARBA00022630"/>
    </source>
</evidence>
<keyword evidence="16" id="KW-0325">Glycoprotein</keyword>
<dbReference type="GO" id="GO:0043020">
    <property type="term" value="C:NADPH oxidase complex"/>
    <property type="evidence" value="ECO:0007669"/>
    <property type="project" value="TreeGrafter"/>
</dbReference>
<dbReference type="SFLD" id="SFLDG01168">
    <property type="entry name" value="Ferric_reductase_subgroup_(FRE"/>
    <property type="match status" value="1"/>
</dbReference>
<dbReference type="Gene3D" id="1.10.640.10">
    <property type="entry name" value="Haem peroxidase domain superfamily, animal type"/>
    <property type="match status" value="1"/>
</dbReference>
<dbReference type="RefSeq" id="XP_022093809.1">
    <property type="nucleotide sequence ID" value="XM_022238117.1"/>
</dbReference>
<dbReference type="InterPro" id="IPR013121">
    <property type="entry name" value="Fe_red_NAD-bd_6"/>
</dbReference>
<feature type="signal peptide" evidence="23">
    <location>
        <begin position="1"/>
        <end position="28"/>
    </location>
</feature>
<keyword evidence="12" id="KW-0521">NADP</keyword>
<dbReference type="InterPro" id="IPR002048">
    <property type="entry name" value="EF_hand_dom"/>
</dbReference>
<dbReference type="EC" id="1.6.3.1" evidence="3"/>
<dbReference type="Proteomes" id="UP000694845">
    <property type="component" value="Unplaced"/>
</dbReference>
<dbReference type="GO" id="GO:0009653">
    <property type="term" value="P:anatomical structure morphogenesis"/>
    <property type="evidence" value="ECO:0007669"/>
    <property type="project" value="UniProtKB-ARBA"/>
</dbReference>
<keyword evidence="8 23" id="KW-0732">Signal</keyword>
<feature type="compositionally biased region" description="Polar residues" evidence="21">
    <location>
        <begin position="40"/>
        <end position="70"/>
    </location>
</feature>
<dbReference type="PROSITE" id="PS00018">
    <property type="entry name" value="EF_HAND_1"/>
    <property type="match status" value="2"/>
</dbReference>
<evidence type="ECO:0000313" key="27">
    <source>
        <dbReference type="RefSeq" id="XP_022093809.1"/>
    </source>
</evidence>
<feature type="transmembrane region" description="Helical" evidence="22">
    <location>
        <begin position="1409"/>
        <end position="1427"/>
    </location>
</feature>
<evidence type="ECO:0000256" key="8">
    <source>
        <dbReference type="ARBA" id="ARBA00022729"/>
    </source>
</evidence>
<proteinExistence type="inferred from homology"/>
<dbReference type="GO" id="GO:0004601">
    <property type="term" value="F:peroxidase activity"/>
    <property type="evidence" value="ECO:0007669"/>
    <property type="project" value="UniProtKB-KW"/>
</dbReference>
<keyword evidence="7 20" id="KW-0479">Metal-binding</keyword>
<dbReference type="Gene3D" id="3.40.50.80">
    <property type="entry name" value="Nucleotide-binding domain of ferredoxin-NADP reductase (FNR) module"/>
    <property type="match status" value="1"/>
</dbReference>
<comment type="catalytic activity">
    <reaction evidence="19">
        <text>NADPH + O2 + H(+) = H2O2 + NADP(+)</text>
        <dbReference type="Rhea" id="RHEA:11260"/>
        <dbReference type="ChEBI" id="CHEBI:15378"/>
        <dbReference type="ChEBI" id="CHEBI:15379"/>
        <dbReference type="ChEBI" id="CHEBI:16240"/>
        <dbReference type="ChEBI" id="CHEBI:57783"/>
        <dbReference type="ChEBI" id="CHEBI:58349"/>
        <dbReference type="EC" id="1.6.3.1"/>
    </reaction>
</comment>
<keyword evidence="4" id="KW-0575">Peroxidase</keyword>
<dbReference type="GO" id="GO:0006979">
    <property type="term" value="P:response to oxidative stress"/>
    <property type="evidence" value="ECO:0007669"/>
    <property type="project" value="InterPro"/>
</dbReference>
<evidence type="ECO:0000256" key="23">
    <source>
        <dbReference type="SAM" id="SignalP"/>
    </source>
</evidence>
<evidence type="ECO:0000256" key="11">
    <source>
        <dbReference type="ARBA" id="ARBA00022837"/>
    </source>
</evidence>
<comment type="catalytic activity">
    <reaction evidence="18">
        <text>NADH + O2 + H(+) = H2O2 + NAD(+)</text>
        <dbReference type="Rhea" id="RHEA:11264"/>
        <dbReference type="ChEBI" id="CHEBI:15378"/>
        <dbReference type="ChEBI" id="CHEBI:15379"/>
        <dbReference type="ChEBI" id="CHEBI:16240"/>
        <dbReference type="ChEBI" id="CHEBI:57540"/>
        <dbReference type="ChEBI" id="CHEBI:57945"/>
        <dbReference type="EC" id="1.6.3.1"/>
    </reaction>
</comment>
<feature type="region of interest" description="Disordered" evidence="21">
    <location>
        <begin position="40"/>
        <end position="146"/>
    </location>
</feature>
<protein>
    <recommendedName>
        <fullName evidence="3">NAD(P)H oxidase (H2O2-forming)</fullName>
        <ecNumber evidence="3">1.6.3.1</ecNumber>
    </recommendedName>
</protein>
<dbReference type="PRINTS" id="PR00450">
    <property type="entry name" value="RECOVERIN"/>
</dbReference>
<dbReference type="Pfam" id="PF08022">
    <property type="entry name" value="FAD_binding_8"/>
    <property type="match status" value="1"/>
</dbReference>
<dbReference type="GO" id="GO:0016174">
    <property type="term" value="F:NAD(P)H oxidase H2O2-forming activity"/>
    <property type="evidence" value="ECO:0007669"/>
    <property type="project" value="UniProtKB-EC"/>
</dbReference>
<dbReference type="Gene3D" id="2.40.30.10">
    <property type="entry name" value="Translation factors"/>
    <property type="match status" value="1"/>
</dbReference>
<dbReference type="FunFam" id="3.40.50.80:FF:000006">
    <property type="entry name" value="Dual oxidase 2"/>
    <property type="match status" value="1"/>
</dbReference>
<feature type="transmembrane region" description="Helical" evidence="22">
    <location>
        <begin position="771"/>
        <end position="791"/>
    </location>
</feature>
<feature type="transmembrane region" description="Helical" evidence="22">
    <location>
        <begin position="1286"/>
        <end position="1306"/>
    </location>
</feature>
<dbReference type="InterPro" id="IPR011992">
    <property type="entry name" value="EF-hand-dom_pair"/>
</dbReference>
<dbReference type="GO" id="GO:0020037">
    <property type="term" value="F:heme binding"/>
    <property type="evidence" value="ECO:0007669"/>
    <property type="project" value="InterPro"/>
</dbReference>
<feature type="chain" id="PRO_5034810933" description="NAD(P)H oxidase (H2O2-forming)" evidence="23">
    <location>
        <begin position="29"/>
        <end position="1711"/>
    </location>
</feature>
<dbReference type="SMART" id="SM00054">
    <property type="entry name" value="EFh"/>
    <property type="match status" value="3"/>
</dbReference>
<dbReference type="Gene3D" id="1.10.238.10">
    <property type="entry name" value="EF-hand"/>
    <property type="match status" value="1"/>
</dbReference>
<dbReference type="InterPro" id="IPR010255">
    <property type="entry name" value="Haem_peroxidase_sf"/>
</dbReference>
<dbReference type="FunFam" id="2.40.30.10:FF:000059">
    <property type="entry name" value="dual oxidase isoform X1"/>
    <property type="match status" value="1"/>
</dbReference>
<evidence type="ECO:0000256" key="16">
    <source>
        <dbReference type="ARBA" id="ARBA00023180"/>
    </source>
</evidence>
<evidence type="ECO:0000256" key="21">
    <source>
        <dbReference type="SAM" id="MobiDB-lite"/>
    </source>
</evidence>
<evidence type="ECO:0000256" key="20">
    <source>
        <dbReference type="PIRSR" id="PIRSR619791-2"/>
    </source>
</evidence>
<dbReference type="FunFam" id="1.10.640.10:FF:000008">
    <property type="entry name" value="Dual oxidase 1"/>
    <property type="match status" value="1"/>
</dbReference>
<dbReference type="InterPro" id="IPR018247">
    <property type="entry name" value="EF_Hand_1_Ca_BS"/>
</dbReference>
<dbReference type="GO" id="GO:0016175">
    <property type="term" value="F:superoxide-generating NAD(P)H oxidase activity"/>
    <property type="evidence" value="ECO:0007669"/>
    <property type="project" value="UniProtKB-ARBA"/>
</dbReference>
<evidence type="ECO:0000259" key="25">
    <source>
        <dbReference type="PROSITE" id="PS51384"/>
    </source>
</evidence>
<keyword evidence="17" id="KW-0376">Hydrogen peroxide</keyword>
<feature type="transmembrane region" description="Helical" evidence="22">
    <location>
        <begin position="1378"/>
        <end position="1397"/>
    </location>
</feature>
<dbReference type="InterPro" id="IPR034821">
    <property type="entry name" value="DUOX_peroxidase"/>
</dbReference>
<dbReference type="PANTHER" id="PTHR11972">
    <property type="entry name" value="NADPH OXIDASE"/>
    <property type="match status" value="1"/>
</dbReference>
<feature type="domain" description="EF-hand" evidence="24">
    <location>
        <begin position="1032"/>
        <end position="1067"/>
    </location>
</feature>
<dbReference type="GO" id="GO:0042742">
    <property type="term" value="P:defense response to bacterium"/>
    <property type="evidence" value="ECO:0007669"/>
    <property type="project" value="UniProtKB-ARBA"/>
</dbReference>
<keyword evidence="20" id="KW-0349">Heme</keyword>
<evidence type="ECO:0000256" key="10">
    <source>
        <dbReference type="ARBA" id="ARBA00022827"/>
    </source>
</evidence>
<feature type="transmembrane region" description="Helical" evidence="22">
    <location>
        <begin position="1208"/>
        <end position="1229"/>
    </location>
</feature>
<evidence type="ECO:0000256" key="22">
    <source>
        <dbReference type="SAM" id="Phobius"/>
    </source>
</evidence>
<dbReference type="SUPFAM" id="SSF63380">
    <property type="entry name" value="Riboflavin synthase domain-like"/>
    <property type="match status" value="1"/>
</dbReference>
<keyword evidence="6 22" id="KW-0812">Transmembrane</keyword>
<reference evidence="27" key="1">
    <citation type="submission" date="2025-08" db="UniProtKB">
        <authorList>
            <consortium name="RefSeq"/>
        </authorList>
    </citation>
    <scope>IDENTIFICATION</scope>
</reference>
<dbReference type="InterPro" id="IPR017938">
    <property type="entry name" value="Riboflavin_synthase-like_b-brl"/>
</dbReference>
<evidence type="ECO:0000256" key="15">
    <source>
        <dbReference type="ARBA" id="ARBA00023136"/>
    </source>
</evidence>
<dbReference type="Pfam" id="PF13499">
    <property type="entry name" value="EF-hand_7"/>
    <property type="match status" value="1"/>
</dbReference>
<evidence type="ECO:0000256" key="17">
    <source>
        <dbReference type="ARBA" id="ARBA00023324"/>
    </source>
</evidence>